<sequence>MPSEAEFYPLSQDIQRELSYARDSVSLSEDSIVGLDFEVNEKGYTVKVFSTDSPPFSINSQSDAYAWLSTKSPQTFFVRDVGWIHPILKWFGKDIVEEFARCLMGYRMKVNDLSISAMANGYTSILDRGRSVKKIRCLRPFYHMSRLLADEDCFGVYDKAIRLMRTLEAYSI</sequence>
<comment type="caution">
    <text evidence="1">The sequence shown here is derived from an EMBL/GenBank/DDBJ whole genome shotgun (WGS) entry which is preliminary data.</text>
</comment>
<protein>
    <submittedName>
        <fullName evidence="1">Uncharacterized protein</fullName>
    </submittedName>
</protein>
<evidence type="ECO:0000313" key="1">
    <source>
        <dbReference type="EMBL" id="KKM07490.1"/>
    </source>
</evidence>
<accession>A0A0F9H8V3</accession>
<gene>
    <name evidence="1" type="ORF">LCGC14_1733470</name>
</gene>
<dbReference type="EMBL" id="LAZR01015760">
    <property type="protein sequence ID" value="KKM07490.1"/>
    <property type="molecule type" value="Genomic_DNA"/>
</dbReference>
<feature type="non-terminal residue" evidence="1">
    <location>
        <position position="172"/>
    </location>
</feature>
<organism evidence="1">
    <name type="scientific">marine sediment metagenome</name>
    <dbReference type="NCBI Taxonomy" id="412755"/>
    <lineage>
        <taxon>unclassified sequences</taxon>
        <taxon>metagenomes</taxon>
        <taxon>ecological metagenomes</taxon>
    </lineage>
</organism>
<name>A0A0F9H8V3_9ZZZZ</name>
<reference evidence="1" key="1">
    <citation type="journal article" date="2015" name="Nature">
        <title>Complex archaea that bridge the gap between prokaryotes and eukaryotes.</title>
        <authorList>
            <person name="Spang A."/>
            <person name="Saw J.H."/>
            <person name="Jorgensen S.L."/>
            <person name="Zaremba-Niedzwiedzka K."/>
            <person name="Martijn J."/>
            <person name="Lind A.E."/>
            <person name="van Eijk R."/>
            <person name="Schleper C."/>
            <person name="Guy L."/>
            <person name="Ettema T.J."/>
        </authorList>
    </citation>
    <scope>NUCLEOTIDE SEQUENCE</scope>
</reference>
<dbReference type="AlphaFoldDB" id="A0A0F9H8V3"/>
<proteinExistence type="predicted"/>